<evidence type="ECO:0000256" key="1">
    <source>
        <dbReference type="SAM" id="Phobius"/>
    </source>
</evidence>
<dbReference type="AlphaFoldDB" id="A6NSQ6"/>
<dbReference type="Proteomes" id="UP000003639">
    <property type="component" value="Unassembled WGS sequence"/>
</dbReference>
<keyword evidence="3" id="KW-1185">Reference proteome</keyword>
<feature type="transmembrane region" description="Helical" evidence="1">
    <location>
        <begin position="55"/>
        <end position="72"/>
    </location>
</feature>
<organism evidence="2 3">
    <name type="scientific">Pseudoflavonifractor capillosus ATCC 29799</name>
    <dbReference type="NCBI Taxonomy" id="411467"/>
    <lineage>
        <taxon>Bacteria</taxon>
        <taxon>Bacillati</taxon>
        <taxon>Bacillota</taxon>
        <taxon>Clostridia</taxon>
        <taxon>Eubacteriales</taxon>
        <taxon>Oscillospiraceae</taxon>
        <taxon>Pseudoflavonifractor</taxon>
    </lineage>
</organism>
<dbReference type="OrthoDB" id="3186290at2"/>
<keyword evidence="1" id="KW-1133">Transmembrane helix</keyword>
<comment type="caution">
    <text evidence="2">The sequence shown here is derived from an EMBL/GenBank/DDBJ whole genome shotgun (WGS) entry which is preliminary data.</text>
</comment>
<keyword evidence="1" id="KW-0812">Transmembrane</keyword>
<proteinExistence type="predicted"/>
<dbReference type="eggNOG" id="ENOG502ZA68">
    <property type="taxonomic scope" value="Bacteria"/>
</dbReference>
<reference evidence="2 3" key="1">
    <citation type="submission" date="2007-04" db="EMBL/GenBank/DDBJ databases">
        <authorList>
            <person name="Fulton L."/>
            <person name="Clifton S."/>
            <person name="Fulton B."/>
            <person name="Xu J."/>
            <person name="Minx P."/>
            <person name="Pepin K.H."/>
            <person name="Johnson M."/>
            <person name="Thiruvilangam P."/>
            <person name="Bhonagiri V."/>
            <person name="Nash W.E."/>
            <person name="Mardis E.R."/>
            <person name="Wilson R.K."/>
        </authorList>
    </citation>
    <scope>NUCLEOTIDE SEQUENCE [LARGE SCALE GENOMIC DNA]</scope>
    <source>
        <strain evidence="2 3">ATCC 29799</strain>
    </source>
</reference>
<gene>
    <name evidence="2" type="ORF">BACCAP_01235</name>
</gene>
<protein>
    <submittedName>
        <fullName evidence="2">Uncharacterized protein</fullName>
    </submittedName>
</protein>
<keyword evidence="1" id="KW-0472">Membrane</keyword>
<feature type="transmembrane region" description="Helical" evidence="1">
    <location>
        <begin position="145"/>
        <end position="167"/>
    </location>
</feature>
<reference evidence="2 3" key="2">
    <citation type="submission" date="2007-06" db="EMBL/GenBank/DDBJ databases">
        <title>Draft genome sequence of Pseudoflavonifractor capillosus ATCC 29799.</title>
        <authorList>
            <person name="Sudarsanam P."/>
            <person name="Ley R."/>
            <person name="Guruge J."/>
            <person name="Turnbaugh P.J."/>
            <person name="Mahowald M."/>
            <person name="Liep D."/>
            <person name="Gordon J."/>
        </authorList>
    </citation>
    <scope>NUCLEOTIDE SEQUENCE [LARGE SCALE GENOMIC DNA]</scope>
    <source>
        <strain evidence="2 3">ATCC 29799</strain>
    </source>
</reference>
<feature type="transmembrane region" description="Helical" evidence="1">
    <location>
        <begin position="6"/>
        <end position="27"/>
    </location>
</feature>
<evidence type="ECO:0000313" key="3">
    <source>
        <dbReference type="Proteomes" id="UP000003639"/>
    </source>
</evidence>
<feature type="transmembrane region" description="Helical" evidence="1">
    <location>
        <begin position="92"/>
        <end position="111"/>
    </location>
</feature>
<dbReference type="RefSeq" id="WP_006571783.1">
    <property type="nucleotide sequence ID" value="NZ_AAXG02000009.1"/>
</dbReference>
<evidence type="ECO:0000313" key="2">
    <source>
        <dbReference type="EMBL" id="EDN00883.1"/>
    </source>
</evidence>
<dbReference type="EMBL" id="AAXG02000009">
    <property type="protein sequence ID" value="EDN00883.1"/>
    <property type="molecule type" value="Genomic_DNA"/>
</dbReference>
<accession>A6NSQ6</accession>
<dbReference type="STRING" id="411467.BACCAP_01235"/>
<name>A6NSQ6_9FIRM</name>
<sequence>MNWTRTILDGLAMAAYFNLFAGLVALYRPRLMFHCYPPAIIKAAKDPPTGAENRFYWLWICFGELLPLLLYGAVSSVEGGTTGFWRLALTGYIQWMMVNFCDLFFLDFWLIQGKAKARFVIPGTEGHPGYGFKAWMKSYALPEHLLQWPLILCPILTAAQAGLGLLLQKIG</sequence>